<protein>
    <recommendedName>
        <fullName evidence="4">Terminase small subunit</fullName>
    </recommendedName>
</protein>
<dbReference type="SUPFAM" id="SSF46955">
    <property type="entry name" value="Putative DNA-binding domain"/>
    <property type="match status" value="1"/>
</dbReference>
<gene>
    <name evidence="2" type="ORF">B1199_03020</name>
</gene>
<dbReference type="RefSeq" id="WP_086742648.1">
    <property type="nucleotide sequence ID" value="NZ_MWPV01000001.1"/>
</dbReference>
<organism evidence="2 3">
    <name type="scientific">Pseudoalteromonas ulvae</name>
    <dbReference type="NCBI Taxonomy" id="107327"/>
    <lineage>
        <taxon>Bacteria</taxon>
        <taxon>Pseudomonadati</taxon>
        <taxon>Pseudomonadota</taxon>
        <taxon>Gammaproteobacteria</taxon>
        <taxon>Alteromonadales</taxon>
        <taxon>Pseudoalteromonadaceae</taxon>
        <taxon>Pseudoalteromonas</taxon>
    </lineage>
</organism>
<comment type="caution">
    <text evidence="2">The sequence shown here is derived from an EMBL/GenBank/DDBJ whole genome shotgun (WGS) entry which is preliminary data.</text>
</comment>
<dbReference type="Proteomes" id="UP000194841">
    <property type="component" value="Unassembled WGS sequence"/>
</dbReference>
<keyword evidence="3" id="KW-1185">Reference proteome</keyword>
<dbReference type="AlphaFoldDB" id="A0A244CUH6"/>
<evidence type="ECO:0000313" key="2">
    <source>
        <dbReference type="EMBL" id="OUL59255.1"/>
    </source>
</evidence>
<proteinExistence type="predicted"/>
<feature type="region of interest" description="Disordered" evidence="1">
    <location>
        <begin position="159"/>
        <end position="182"/>
    </location>
</feature>
<name>A0A244CUH6_PSEDV</name>
<accession>A0A244CUH6</accession>
<dbReference type="OrthoDB" id="5875302at2"/>
<evidence type="ECO:0000256" key="1">
    <source>
        <dbReference type="SAM" id="MobiDB-lite"/>
    </source>
</evidence>
<reference evidence="2 3" key="1">
    <citation type="submission" date="2017-02" db="EMBL/GenBank/DDBJ databases">
        <title>Pseudoalteromonas ulvae TC14 Genome.</title>
        <authorList>
            <person name="Molmeret M."/>
        </authorList>
    </citation>
    <scope>NUCLEOTIDE SEQUENCE [LARGE SCALE GENOMIC DNA]</scope>
    <source>
        <strain evidence="2">TC14</strain>
    </source>
</reference>
<dbReference type="InterPro" id="IPR009061">
    <property type="entry name" value="DNA-bd_dom_put_sf"/>
</dbReference>
<sequence>MATQKEVAEFFGHETRTIRNWQKIAGFPQSKGAGGFCIQSVARWRISYLESLKSAKVDPAFDPIEDDEKELELAEKRAKLEDRLLIIEKRKFDLSIMRQQFAPITVITRTLERVAVSLSSNLESLLPHIKRSWPDMPAESVDVIKKVIAQCRNGVAEIEPDLSDFNPSDFESGEGGAEPTQD</sequence>
<dbReference type="EMBL" id="MWPV01000001">
    <property type="protein sequence ID" value="OUL59255.1"/>
    <property type="molecule type" value="Genomic_DNA"/>
</dbReference>
<evidence type="ECO:0000313" key="3">
    <source>
        <dbReference type="Proteomes" id="UP000194841"/>
    </source>
</evidence>
<evidence type="ECO:0008006" key="4">
    <source>
        <dbReference type="Google" id="ProtNLM"/>
    </source>
</evidence>